<protein>
    <submittedName>
        <fullName evidence="2">Uncharacterized protein</fullName>
    </submittedName>
</protein>
<proteinExistence type="predicted"/>
<keyword evidence="3" id="KW-1185">Reference proteome</keyword>
<name>K0PZS3_9HYPH</name>
<dbReference type="HOGENOM" id="CLU_2357756_0_0_5"/>
<feature type="region of interest" description="Disordered" evidence="1">
    <location>
        <begin position="75"/>
        <end position="96"/>
    </location>
</feature>
<reference evidence="2 3" key="1">
    <citation type="journal article" date="2013" name="Genome Announc.">
        <title>Draft Genome Sequence of Rhizobium mesoamericanum STM3625, a Nitrogen-Fixing Symbiont of Mimosa pudica Isolated in French Guiana (South America).</title>
        <authorList>
            <person name="Moulin L."/>
            <person name="Mornico D."/>
            <person name="Melkonian R."/>
            <person name="Klonowska A."/>
        </authorList>
    </citation>
    <scope>NUCLEOTIDE SEQUENCE [LARGE SCALE GENOMIC DNA]</scope>
    <source>
        <strain evidence="2 3">STM3625</strain>
    </source>
</reference>
<organism evidence="2 3">
    <name type="scientific">Rhizobium mesoamericanum STM3625</name>
    <dbReference type="NCBI Taxonomy" id="1211777"/>
    <lineage>
        <taxon>Bacteria</taxon>
        <taxon>Pseudomonadati</taxon>
        <taxon>Pseudomonadota</taxon>
        <taxon>Alphaproteobacteria</taxon>
        <taxon>Hyphomicrobiales</taxon>
        <taxon>Rhizobiaceae</taxon>
        <taxon>Rhizobium/Agrobacterium group</taxon>
        <taxon>Rhizobium</taxon>
    </lineage>
</organism>
<gene>
    <name evidence="2" type="ORF">BN77_p10801</name>
</gene>
<comment type="caution">
    <text evidence="2">The sequence shown here is derived from an EMBL/GenBank/DDBJ whole genome shotgun (WGS) entry which is preliminary data.</text>
</comment>
<evidence type="ECO:0000313" key="2">
    <source>
        <dbReference type="EMBL" id="CCM79518.1"/>
    </source>
</evidence>
<accession>K0PZS3</accession>
<sequence>MGGHRVLANAPIAVVSTNYTLDSEIAITSISAATESKAFQRLAALNTSPAPDGVVHFADASSLAKPIRRALLLETDRNVRHSPKSSGDEARVKPTV</sequence>
<evidence type="ECO:0000256" key="1">
    <source>
        <dbReference type="SAM" id="MobiDB-lite"/>
    </source>
</evidence>
<evidence type="ECO:0000313" key="3">
    <source>
        <dbReference type="Proteomes" id="UP000009319"/>
    </source>
</evidence>
<dbReference type="Proteomes" id="UP000009319">
    <property type="component" value="Unassembled WGS sequence"/>
</dbReference>
<dbReference type="EMBL" id="CANI01000045">
    <property type="protein sequence ID" value="CCM79518.1"/>
    <property type="molecule type" value="Genomic_DNA"/>
</dbReference>
<dbReference type="AlphaFoldDB" id="K0PZS3"/>
<feature type="compositionally biased region" description="Basic and acidic residues" evidence="1">
    <location>
        <begin position="86"/>
        <end position="96"/>
    </location>
</feature>